<dbReference type="EMBL" id="CAADIN010000014">
    <property type="protein sequence ID" value="VFR86199.1"/>
    <property type="molecule type" value="Genomic_DNA"/>
</dbReference>
<name>A0A484U4B2_9ZZZZ</name>
<gene>
    <name evidence="1" type="ORF">ISE1_2715</name>
    <name evidence="2" type="ORF">ISE2_4465</name>
</gene>
<reference evidence="1" key="1">
    <citation type="submission" date="2019-03" db="EMBL/GenBank/DDBJ databases">
        <authorList>
            <person name="Danneels B."/>
        </authorList>
    </citation>
    <scope>NUCLEOTIDE SEQUENCE</scope>
</reference>
<evidence type="ECO:0000313" key="1">
    <source>
        <dbReference type="EMBL" id="VFR81180.1"/>
    </source>
</evidence>
<dbReference type="AlphaFoldDB" id="A0A484U4B2"/>
<organism evidence="1">
    <name type="scientific">plant metagenome</name>
    <dbReference type="NCBI Taxonomy" id="1297885"/>
    <lineage>
        <taxon>unclassified sequences</taxon>
        <taxon>metagenomes</taxon>
        <taxon>organismal metagenomes</taxon>
    </lineage>
</organism>
<protein>
    <submittedName>
        <fullName evidence="1">Uncharacterized protein</fullName>
    </submittedName>
</protein>
<sequence length="99" mass="11079">MAYQIRKIDVTSQHHPRNLNARYEGMPIKAATFDDVRKAFDANPALFGGYGSHVLKEEGDALDVIFTSGDYRSVFEDHGSKTTLAQVVEHHSIAFGERQ</sequence>
<dbReference type="EMBL" id="CAADIM010000018">
    <property type="protein sequence ID" value="VFR81180.1"/>
    <property type="molecule type" value="Genomic_DNA"/>
</dbReference>
<accession>A0A484U4B2</accession>
<proteinExistence type="predicted"/>
<evidence type="ECO:0000313" key="2">
    <source>
        <dbReference type="EMBL" id="VFR86199.1"/>
    </source>
</evidence>